<dbReference type="EMBL" id="QNUK01000687">
    <property type="protein sequence ID" value="KAF5890425.1"/>
    <property type="molecule type" value="Genomic_DNA"/>
</dbReference>
<keyword evidence="4" id="KW-1185">Reference proteome</keyword>
<comment type="caution">
    <text evidence="3">The sequence shown here is derived from an EMBL/GenBank/DDBJ whole genome shotgun (WGS) entry which is preliminary data.</text>
</comment>
<sequence length="528" mass="59611">MEEWVSHLTLSLSSVFGQEDIIQRVVEVIKRLGVCSTEDLGYVEADDLAGILKPVEVRKVMICIKRSPPVMRVEDDSSSIITSFIEESSTEGESFISDLDESVIGSHSTPKANSTRSSPSSIAMRFQASPMEPSQASPMEPSHVSPMEPSQASKSASESSLSLASVDNTWHYSFVIPWSKMPSSTRKLLETEKRPSAADRREIIRMVVAEILTVCKKPGKRHITEIARKMVIRYPKSFRDEIEGLVVGTGYDSLVKQLMSRIDNYKRLQYPPAQKRLSDCAGPDSAKKERKDAYGCVNPDPELPVGETKQAQKEKQEELVKMFKHKDKDIKKMERLLLETFPSQRRDLLSGMKTTEDVVKEWPFLFQETGTKLHFRELTGIQIDDAFEESTATKFKRILRYFQFVHTEPSSRAGTIMIQTLAGGDEACAAVLMLLDHFKEQRDKMFVNVDDTAIARDVDKTKLPWTPCIVVCGNSPLSAKMFMVAVDQIIVNDQLLSFNTAFQMMFCSYYLHNIDYPVELGATLEFLQ</sequence>
<accession>A0A8J4UE93</accession>
<dbReference type="OrthoDB" id="8838209at2759"/>
<gene>
    <name evidence="3" type="ORF">DAT39_002666</name>
    <name evidence="2" type="ORF">DAT39_019871</name>
</gene>
<dbReference type="AlphaFoldDB" id="A0A8J4UE93"/>
<protein>
    <submittedName>
        <fullName evidence="3">Interferon-induced 44</fullName>
    </submittedName>
</protein>
<dbReference type="PANTHER" id="PTHR31025:SF22">
    <property type="entry name" value="IP13529P"/>
    <property type="match status" value="1"/>
</dbReference>
<feature type="compositionally biased region" description="Low complexity" evidence="1">
    <location>
        <begin position="150"/>
        <end position="159"/>
    </location>
</feature>
<feature type="region of interest" description="Disordered" evidence="1">
    <location>
        <begin position="128"/>
        <end position="159"/>
    </location>
</feature>
<organism evidence="3 4">
    <name type="scientific">Clarias magur</name>
    <name type="common">Asian catfish</name>
    <name type="synonym">Macropteronotus magur</name>
    <dbReference type="NCBI Taxonomy" id="1594786"/>
    <lineage>
        <taxon>Eukaryota</taxon>
        <taxon>Metazoa</taxon>
        <taxon>Chordata</taxon>
        <taxon>Craniata</taxon>
        <taxon>Vertebrata</taxon>
        <taxon>Euteleostomi</taxon>
        <taxon>Actinopterygii</taxon>
        <taxon>Neopterygii</taxon>
        <taxon>Teleostei</taxon>
        <taxon>Ostariophysi</taxon>
        <taxon>Siluriformes</taxon>
        <taxon>Clariidae</taxon>
        <taxon>Clarias</taxon>
    </lineage>
</organism>
<evidence type="ECO:0000256" key="1">
    <source>
        <dbReference type="SAM" id="MobiDB-lite"/>
    </source>
</evidence>
<evidence type="ECO:0000313" key="2">
    <source>
        <dbReference type="EMBL" id="KAF5890425.1"/>
    </source>
</evidence>
<dbReference type="Proteomes" id="UP000727407">
    <property type="component" value="Unassembled WGS sequence"/>
</dbReference>
<feature type="non-terminal residue" evidence="3">
    <location>
        <position position="528"/>
    </location>
</feature>
<evidence type="ECO:0000313" key="4">
    <source>
        <dbReference type="Proteomes" id="UP000727407"/>
    </source>
</evidence>
<feature type="region of interest" description="Disordered" evidence="1">
    <location>
        <begin position="291"/>
        <end position="311"/>
    </location>
</feature>
<reference evidence="3" key="1">
    <citation type="submission" date="2020-07" db="EMBL/GenBank/DDBJ databases">
        <title>Clarias magur genome sequencing, assembly and annotation.</title>
        <authorList>
            <person name="Kushwaha B."/>
            <person name="Kumar R."/>
            <person name="Das P."/>
            <person name="Joshi C.G."/>
            <person name="Kumar D."/>
            <person name="Nagpure N.S."/>
            <person name="Pandey M."/>
            <person name="Agarwal S."/>
            <person name="Srivastava S."/>
            <person name="Singh M."/>
            <person name="Sahoo L."/>
            <person name="Jayasankar P."/>
            <person name="Meher P.K."/>
            <person name="Koringa P.G."/>
            <person name="Iquebal M.A."/>
            <person name="Das S.P."/>
            <person name="Bit A."/>
            <person name="Patnaik S."/>
            <person name="Patel N."/>
            <person name="Shah T.M."/>
            <person name="Hinsu A."/>
            <person name="Jena J.K."/>
        </authorList>
    </citation>
    <scope>NUCLEOTIDE SEQUENCE</scope>
    <source>
        <strain evidence="3">CIFAMagur01</strain>
        <tissue evidence="3">Testis</tissue>
    </source>
</reference>
<dbReference type="EMBL" id="QNUK01000020">
    <property type="protein sequence ID" value="KAF5907663.1"/>
    <property type="molecule type" value="Genomic_DNA"/>
</dbReference>
<dbReference type="PANTHER" id="PTHR31025">
    <property type="entry name" value="SI:CH211-196P9.1-RELATED"/>
    <property type="match status" value="1"/>
</dbReference>
<proteinExistence type="predicted"/>
<evidence type="ECO:0000313" key="3">
    <source>
        <dbReference type="EMBL" id="KAF5907663.1"/>
    </source>
</evidence>
<feature type="non-terminal residue" evidence="3">
    <location>
        <position position="1"/>
    </location>
</feature>
<name>A0A8J4UE93_CLAMG</name>